<keyword evidence="5" id="KW-0808">Transferase</keyword>
<dbReference type="Gene3D" id="6.10.340.10">
    <property type="match status" value="1"/>
</dbReference>
<name>A0ABX2IGE6_9RHOO</name>
<evidence type="ECO:0000256" key="8">
    <source>
        <dbReference type="ARBA" id="ARBA00022840"/>
    </source>
</evidence>
<organism evidence="15 16">
    <name type="scientific">Uliginosibacterium aquaticum</name>
    <dbReference type="NCBI Taxonomy" id="2731212"/>
    <lineage>
        <taxon>Bacteria</taxon>
        <taxon>Pseudomonadati</taxon>
        <taxon>Pseudomonadota</taxon>
        <taxon>Betaproteobacteria</taxon>
        <taxon>Rhodocyclales</taxon>
        <taxon>Zoogloeaceae</taxon>
        <taxon>Uliginosibacterium</taxon>
    </lineage>
</organism>
<evidence type="ECO:0000256" key="11">
    <source>
        <dbReference type="SAM" id="Phobius"/>
    </source>
</evidence>
<dbReference type="PRINTS" id="PR00344">
    <property type="entry name" value="BCTRLSENSOR"/>
</dbReference>
<protein>
    <recommendedName>
        <fullName evidence="3">histidine kinase</fullName>
        <ecNumber evidence="3">2.7.13.3</ecNumber>
    </recommendedName>
</protein>
<dbReference type="SUPFAM" id="SSF47384">
    <property type="entry name" value="Homodimeric domain of signal transducing histidine kinase"/>
    <property type="match status" value="1"/>
</dbReference>
<proteinExistence type="predicted"/>
<comment type="caution">
    <text evidence="15">The sequence shown here is derived from an EMBL/GenBank/DDBJ whole genome shotgun (WGS) entry which is preliminary data.</text>
</comment>
<comment type="catalytic activity">
    <reaction evidence="1">
        <text>ATP + protein L-histidine = ADP + protein N-phospho-L-histidine.</text>
        <dbReference type="EC" id="2.7.13.3"/>
    </reaction>
</comment>
<dbReference type="PROSITE" id="PS50109">
    <property type="entry name" value="HIS_KIN"/>
    <property type="match status" value="1"/>
</dbReference>
<dbReference type="PANTHER" id="PTHR42878:SF7">
    <property type="entry name" value="SENSOR HISTIDINE KINASE GLRK"/>
    <property type="match status" value="1"/>
</dbReference>
<keyword evidence="11" id="KW-0812">Transmembrane</keyword>
<dbReference type="InterPro" id="IPR036890">
    <property type="entry name" value="HATPase_C_sf"/>
</dbReference>
<feature type="domain" description="HAMP" evidence="14">
    <location>
        <begin position="333"/>
        <end position="385"/>
    </location>
</feature>
<gene>
    <name evidence="15" type="ORF">HJ583_009855</name>
</gene>
<evidence type="ECO:0000259" key="13">
    <source>
        <dbReference type="PROSITE" id="PS50113"/>
    </source>
</evidence>
<evidence type="ECO:0000256" key="10">
    <source>
        <dbReference type="SAM" id="Coils"/>
    </source>
</evidence>
<evidence type="ECO:0000256" key="9">
    <source>
        <dbReference type="ARBA" id="ARBA00023012"/>
    </source>
</evidence>
<dbReference type="Gene3D" id="3.30.565.10">
    <property type="entry name" value="Histidine kinase-like ATPase, C-terminal domain"/>
    <property type="match status" value="1"/>
</dbReference>
<dbReference type="CDD" id="cd00075">
    <property type="entry name" value="HATPase"/>
    <property type="match status" value="1"/>
</dbReference>
<dbReference type="Pfam" id="PF02518">
    <property type="entry name" value="HATPase_c"/>
    <property type="match status" value="1"/>
</dbReference>
<evidence type="ECO:0000256" key="5">
    <source>
        <dbReference type="ARBA" id="ARBA00022679"/>
    </source>
</evidence>
<keyword evidence="7" id="KW-0418">Kinase</keyword>
<evidence type="ECO:0000259" key="12">
    <source>
        <dbReference type="PROSITE" id="PS50109"/>
    </source>
</evidence>
<feature type="transmembrane region" description="Helical" evidence="11">
    <location>
        <begin position="26"/>
        <end position="46"/>
    </location>
</feature>
<dbReference type="Proteomes" id="UP000778523">
    <property type="component" value="Unassembled WGS sequence"/>
</dbReference>
<feature type="transmembrane region" description="Helical" evidence="11">
    <location>
        <begin position="306"/>
        <end position="332"/>
    </location>
</feature>
<dbReference type="SMART" id="SM00086">
    <property type="entry name" value="PAC"/>
    <property type="match status" value="1"/>
</dbReference>
<evidence type="ECO:0000259" key="14">
    <source>
        <dbReference type="PROSITE" id="PS50885"/>
    </source>
</evidence>
<dbReference type="PANTHER" id="PTHR42878">
    <property type="entry name" value="TWO-COMPONENT HISTIDINE KINASE"/>
    <property type="match status" value="1"/>
</dbReference>
<dbReference type="PROSITE" id="PS50113">
    <property type="entry name" value="PAC"/>
    <property type="match status" value="1"/>
</dbReference>
<dbReference type="InterPro" id="IPR003594">
    <property type="entry name" value="HATPase_dom"/>
</dbReference>
<evidence type="ECO:0000256" key="1">
    <source>
        <dbReference type="ARBA" id="ARBA00000085"/>
    </source>
</evidence>
<evidence type="ECO:0000256" key="7">
    <source>
        <dbReference type="ARBA" id="ARBA00022777"/>
    </source>
</evidence>
<dbReference type="InterPro" id="IPR050351">
    <property type="entry name" value="BphY/WalK/GraS-like"/>
</dbReference>
<dbReference type="EC" id="2.7.13.3" evidence="3"/>
<dbReference type="InterPro" id="IPR000700">
    <property type="entry name" value="PAS-assoc_C"/>
</dbReference>
<evidence type="ECO:0000313" key="15">
    <source>
        <dbReference type="EMBL" id="NSL55327.1"/>
    </source>
</evidence>
<evidence type="ECO:0000256" key="2">
    <source>
        <dbReference type="ARBA" id="ARBA00004370"/>
    </source>
</evidence>
<feature type="domain" description="PAC" evidence="13">
    <location>
        <begin position="467"/>
        <end position="519"/>
    </location>
</feature>
<dbReference type="CDD" id="cd06225">
    <property type="entry name" value="HAMP"/>
    <property type="match status" value="1"/>
</dbReference>
<feature type="domain" description="Histidine kinase" evidence="12">
    <location>
        <begin position="564"/>
        <end position="796"/>
    </location>
</feature>
<feature type="coiled-coil region" evidence="10">
    <location>
        <begin position="521"/>
        <end position="555"/>
    </location>
</feature>
<dbReference type="EMBL" id="JABCSC020000002">
    <property type="protein sequence ID" value="NSL55327.1"/>
    <property type="molecule type" value="Genomic_DNA"/>
</dbReference>
<evidence type="ECO:0000313" key="16">
    <source>
        <dbReference type="Proteomes" id="UP000778523"/>
    </source>
</evidence>
<keyword evidence="9" id="KW-0902">Two-component regulatory system</keyword>
<keyword evidence="10" id="KW-0175">Coiled coil</keyword>
<dbReference type="Pfam" id="PF00672">
    <property type="entry name" value="HAMP"/>
    <property type="match status" value="1"/>
</dbReference>
<dbReference type="InterPro" id="IPR005467">
    <property type="entry name" value="His_kinase_dom"/>
</dbReference>
<dbReference type="InterPro" id="IPR001610">
    <property type="entry name" value="PAC"/>
</dbReference>
<dbReference type="InterPro" id="IPR004358">
    <property type="entry name" value="Sig_transdc_His_kin-like_C"/>
</dbReference>
<reference evidence="15 16" key="1">
    <citation type="submission" date="2020-06" db="EMBL/GenBank/DDBJ databases">
        <title>Draft genome of Uliginosibacterium sp. IMCC34675.</title>
        <authorList>
            <person name="Song J."/>
        </authorList>
    </citation>
    <scope>NUCLEOTIDE SEQUENCE [LARGE SCALE GENOMIC DNA]</scope>
    <source>
        <strain evidence="15 16">IMCC34675</strain>
    </source>
</reference>
<evidence type="ECO:0000256" key="6">
    <source>
        <dbReference type="ARBA" id="ARBA00022741"/>
    </source>
</evidence>
<dbReference type="SMART" id="SM00387">
    <property type="entry name" value="HATPase_c"/>
    <property type="match status" value="1"/>
</dbReference>
<comment type="subcellular location">
    <subcellularLocation>
        <location evidence="2">Membrane</location>
    </subcellularLocation>
</comment>
<dbReference type="SUPFAM" id="SSF158472">
    <property type="entry name" value="HAMP domain-like"/>
    <property type="match status" value="1"/>
</dbReference>
<dbReference type="PROSITE" id="PS50885">
    <property type="entry name" value="HAMP"/>
    <property type="match status" value="1"/>
</dbReference>
<keyword evidence="4" id="KW-0597">Phosphoprotein</keyword>
<dbReference type="InterPro" id="IPR035965">
    <property type="entry name" value="PAS-like_dom_sf"/>
</dbReference>
<evidence type="ECO:0000256" key="3">
    <source>
        <dbReference type="ARBA" id="ARBA00012438"/>
    </source>
</evidence>
<sequence>MTLPIADKLRERLQVWLRATPIQRRLQYLTLLNVGGLLLLLLLSLLSGIVKDGYFNAIEQLNTQQRQLQHFNTETARLQAGIRQYLGSSDDELMHQIDRSTEQLFIELNTKAREKSDYAESVTLLRNALQTFMTGYYELKKINTEIDQTYQTQLLEPSQQAAGLLTMVLNSSTQRKGQTLIGPASLSLIQAFNDSLLKMNAYYAKRETHISLATRTSLERVAQLAPVLEPLADTDIERRALQELKARVHTMISGLGSLQRAYANRANIMEHKIEASQSVIASAARSIDSRYASIEQALRADYTRRLAFINSVAILLGLLVIAITLLFGTLVARSIREPLAALLRTVEAFSGGDFSPQVPDVGSNELGRLAGALRDFRQSSQQRQLAEQALRDSEGRFRSLSDMSSDFFWEQNELCQYTAFSGQRAGDLLARNVLSLGIRAWENPRISGYREEWQAHRRTVEAHQAFRDFEFALLLPDNKVIHLLASGEPILGLKGEFRGYRGTAKDISAQKATEAEVRRLNQTLEQRVAERTAELQRSNEQLSQAMEQLVQSEKLASLGNLVAGVAHELNTPLGNALVAASSLRDQVHEIQKLVEAGGLRRSDLAEFMHVCEEGCRLIERNAERAVTLVSNFKQVAVDQTSAQRREFDLLQTVQEVVATLAPGLRKQHHGITIDIPEGLRLNSYPGPLDQVVSNIVTNSTVHAFKPGESGEIIISASQTGDHEIVLMLSDNGIGIPPEKQSRVFDPFFTTRLGQGGSGLGLYIVYNIVTSLLGGQIQLISSPGGGTCFYIHIPLVAPLTDEDVINVHGAPATATALDFRPPNQ</sequence>
<dbReference type="InterPro" id="IPR036097">
    <property type="entry name" value="HisK_dim/P_sf"/>
</dbReference>
<dbReference type="SUPFAM" id="SSF55785">
    <property type="entry name" value="PYP-like sensor domain (PAS domain)"/>
    <property type="match status" value="1"/>
</dbReference>
<dbReference type="SUPFAM" id="SSF55874">
    <property type="entry name" value="ATPase domain of HSP90 chaperone/DNA topoisomerase II/histidine kinase"/>
    <property type="match status" value="1"/>
</dbReference>
<keyword evidence="11" id="KW-1133">Transmembrane helix</keyword>
<dbReference type="RefSeq" id="WP_170021754.1">
    <property type="nucleotide sequence ID" value="NZ_JABCSC020000002.1"/>
</dbReference>
<accession>A0ABX2IGE6</accession>
<dbReference type="SMART" id="SM00304">
    <property type="entry name" value="HAMP"/>
    <property type="match status" value="1"/>
</dbReference>
<dbReference type="Gene3D" id="1.10.287.130">
    <property type="match status" value="1"/>
</dbReference>
<keyword evidence="6" id="KW-0547">Nucleotide-binding</keyword>
<keyword evidence="8" id="KW-0067">ATP-binding</keyword>
<evidence type="ECO:0000256" key="4">
    <source>
        <dbReference type="ARBA" id="ARBA00022553"/>
    </source>
</evidence>
<dbReference type="CDD" id="cd00082">
    <property type="entry name" value="HisKA"/>
    <property type="match status" value="1"/>
</dbReference>
<dbReference type="InterPro" id="IPR003661">
    <property type="entry name" value="HisK_dim/P_dom"/>
</dbReference>
<dbReference type="Gene3D" id="3.30.450.20">
    <property type="entry name" value="PAS domain"/>
    <property type="match status" value="1"/>
</dbReference>
<keyword evidence="16" id="KW-1185">Reference proteome</keyword>
<keyword evidence="11" id="KW-0472">Membrane</keyword>
<dbReference type="InterPro" id="IPR003660">
    <property type="entry name" value="HAMP_dom"/>
</dbReference>